<dbReference type="InterPro" id="IPR001347">
    <property type="entry name" value="SIS_dom"/>
</dbReference>
<dbReference type="PANTHER" id="PTHR30390">
    <property type="entry name" value="SEDOHEPTULOSE 7-PHOSPHATE ISOMERASE / DNAA INITIATOR-ASSOCIATING FACTOR FOR REPLICATION INITIATION"/>
    <property type="match status" value="1"/>
</dbReference>
<feature type="binding site" evidence="9">
    <location>
        <begin position="51"/>
        <end position="53"/>
    </location>
    <ligand>
        <name>substrate</name>
    </ligand>
</feature>
<comment type="cofactor">
    <cofactor evidence="9">
        <name>Zn(2+)</name>
        <dbReference type="ChEBI" id="CHEBI:29105"/>
    </cofactor>
    <text evidence="9">Binds 1 zinc ion per subunit.</text>
</comment>
<dbReference type="PANTHER" id="PTHR30390:SF6">
    <property type="entry name" value="DNAA INITIATOR-ASSOCIATING PROTEIN DIAA"/>
    <property type="match status" value="1"/>
</dbReference>
<feature type="binding site" evidence="9">
    <location>
        <position position="64"/>
    </location>
    <ligand>
        <name>substrate</name>
    </ligand>
</feature>
<evidence type="ECO:0000259" key="10">
    <source>
        <dbReference type="PROSITE" id="PS51464"/>
    </source>
</evidence>
<dbReference type="SUPFAM" id="SSF53697">
    <property type="entry name" value="SIS domain"/>
    <property type="match status" value="1"/>
</dbReference>
<evidence type="ECO:0000256" key="6">
    <source>
        <dbReference type="ARBA" id="ARBA00022833"/>
    </source>
</evidence>
<evidence type="ECO:0000256" key="8">
    <source>
        <dbReference type="ARBA" id="ARBA00023277"/>
    </source>
</evidence>
<keyword evidence="12" id="KW-1185">Reference proteome</keyword>
<evidence type="ECO:0000256" key="7">
    <source>
        <dbReference type="ARBA" id="ARBA00023235"/>
    </source>
</evidence>
<reference evidence="12" key="1">
    <citation type="submission" date="2015-11" db="EMBL/GenBank/DDBJ databases">
        <authorList>
            <person name="Varghese N."/>
        </authorList>
    </citation>
    <scope>NUCLEOTIDE SEQUENCE [LARGE SCALE GENOMIC DNA]</scope>
</reference>
<feature type="binding site" evidence="9">
    <location>
        <position position="173"/>
    </location>
    <ligand>
        <name>substrate</name>
    </ligand>
</feature>
<dbReference type="OrthoDB" id="9781311at2"/>
<name>A0A0S4N6P3_9BACT</name>
<comment type="miscellaneous">
    <text evidence="9">The reaction produces a racemic mixture of D-glycero-alpha-D-manno-heptose 7-phosphate and D-glycero-beta-D-manno-heptose 7-phosphate.</text>
</comment>
<comment type="subcellular location">
    <subcellularLocation>
        <location evidence="2 9">Cytoplasm</location>
    </subcellularLocation>
</comment>
<evidence type="ECO:0000256" key="9">
    <source>
        <dbReference type="HAMAP-Rule" id="MF_00067"/>
    </source>
</evidence>
<dbReference type="InterPro" id="IPR050099">
    <property type="entry name" value="SIS_GmhA/DiaA_subfam"/>
</dbReference>
<dbReference type="Pfam" id="PF13580">
    <property type="entry name" value="SIS_2"/>
    <property type="match status" value="1"/>
</dbReference>
<dbReference type="HAMAP" id="MF_00067">
    <property type="entry name" value="GmhA"/>
    <property type="match status" value="1"/>
</dbReference>
<dbReference type="InterPro" id="IPR004515">
    <property type="entry name" value="Phosphoheptose_Isoase"/>
</dbReference>
<dbReference type="InterPro" id="IPR046348">
    <property type="entry name" value="SIS_dom_sf"/>
</dbReference>
<dbReference type="GO" id="GO:0005737">
    <property type="term" value="C:cytoplasm"/>
    <property type="evidence" value="ECO:0007669"/>
    <property type="project" value="UniProtKB-SubCell"/>
</dbReference>
<dbReference type="RefSeq" id="WP_140945285.1">
    <property type="nucleotide sequence ID" value="NZ_FAOO01000010.1"/>
</dbReference>
<sequence length="197" mass="21111">MDKIKFIESSLNESAEVKKKILSHCTEQILKAVEVISTAFKNGKKVLLCGNGGSAADSQHIATEFVIRLNPKIKRPGLPAIAITTDTSNLTAGGNDIGFENTFARTVEALGNEGDVLIGISTSGNSENVIRAIKTAKEKNMTVIGLLGKDGGRMKELCDIAIVVPSNNTQRIQEGHITIGHIISELVEIELYGEPKD</sequence>
<evidence type="ECO:0000256" key="3">
    <source>
        <dbReference type="ARBA" id="ARBA00009894"/>
    </source>
</evidence>
<evidence type="ECO:0000256" key="5">
    <source>
        <dbReference type="ARBA" id="ARBA00022723"/>
    </source>
</evidence>
<comment type="pathway">
    <text evidence="9">Carbohydrate biosynthesis; D-glycero-D-manno-heptose 7-phosphate biosynthesis; D-glycero-alpha-D-manno-heptose 7-phosphate and D-glycero-beta-D-manno-heptose 7-phosphate from sedoheptulose 7-phosphate: step 1/1.</text>
</comment>
<dbReference type="UniPathway" id="UPA00041">
    <property type="reaction ID" value="UER00436"/>
</dbReference>
<dbReference type="InterPro" id="IPR035461">
    <property type="entry name" value="GmhA/DiaA"/>
</dbReference>
<dbReference type="Proteomes" id="UP000320623">
    <property type="component" value="Unassembled WGS sequence"/>
</dbReference>
<comment type="function">
    <text evidence="9">Catalyzes the isomerization of sedoheptulose 7-phosphate in D-glycero-D-manno-heptose 7-phosphate.</text>
</comment>
<dbReference type="EMBL" id="FAOO01000010">
    <property type="protein sequence ID" value="CUU06555.1"/>
    <property type="molecule type" value="Genomic_DNA"/>
</dbReference>
<dbReference type="GO" id="GO:2001061">
    <property type="term" value="P:D-glycero-D-manno-heptose 7-phosphate biosynthetic process"/>
    <property type="evidence" value="ECO:0007669"/>
    <property type="project" value="UniProtKB-UniPathway"/>
</dbReference>
<feature type="binding site" evidence="9">
    <location>
        <position position="173"/>
    </location>
    <ligand>
        <name>Zn(2+)</name>
        <dbReference type="ChEBI" id="CHEBI:29105"/>
    </ligand>
</feature>
<comment type="similarity">
    <text evidence="3 9">Belongs to the SIS family. GmhA subfamily.</text>
</comment>
<dbReference type="GO" id="GO:0008968">
    <property type="term" value="F:D-sedoheptulose 7-phosphate isomerase activity"/>
    <property type="evidence" value="ECO:0007669"/>
    <property type="project" value="UniProtKB-UniRule"/>
</dbReference>
<gene>
    <name evidence="9" type="primary">gmhA</name>
    <name evidence="11" type="ORF">JGI1_01549</name>
</gene>
<comment type="catalytic activity">
    <reaction evidence="1 9">
        <text>2 D-sedoheptulose 7-phosphate = D-glycero-alpha-D-manno-heptose 7-phosphate + D-glycero-beta-D-manno-heptose 7-phosphate</text>
        <dbReference type="Rhea" id="RHEA:27489"/>
        <dbReference type="ChEBI" id="CHEBI:57483"/>
        <dbReference type="ChEBI" id="CHEBI:60203"/>
        <dbReference type="ChEBI" id="CHEBI:60204"/>
        <dbReference type="EC" id="5.3.1.28"/>
    </reaction>
</comment>
<keyword evidence="6 9" id="KW-0862">Zinc</keyword>
<feature type="domain" description="SIS" evidence="10">
    <location>
        <begin position="36"/>
        <end position="197"/>
    </location>
</feature>
<protein>
    <recommendedName>
        <fullName evidence="9">Phosphoheptose isomerase</fullName>
        <ecNumber evidence="9">5.3.1.28</ecNumber>
    </recommendedName>
    <alternativeName>
        <fullName evidence="9">Sedoheptulose 7-phosphate isomerase</fullName>
    </alternativeName>
</protein>
<feature type="binding site" evidence="9">
    <location>
        <position position="181"/>
    </location>
    <ligand>
        <name>Zn(2+)</name>
        <dbReference type="ChEBI" id="CHEBI:29105"/>
    </ligand>
</feature>
<keyword evidence="5 9" id="KW-0479">Metal-binding</keyword>
<accession>A0A0S4N6P3</accession>
<feature type="binding site" evidence="9">
    <location>
        <position position="126"/>
    </location>
    <ligand>
        <name>substrate</name>
    </ligand>
</feature>
<dbReference type="CDD" id="cd05006">
    <property type="entry name" value="SIS_GmhA"/>
    <property type="match status" value="1"/>
</dbReference>
<dbReference type="Gene3D" id="3.40.50.10490">
    <property type="entry name" value="Glucose-6-phosphate isomerase like protein, domain 1"/>
    <property type="match status" value="1"/>
</dbReference>
<keyword evidence="7 9" id="KW-0413">Isomerase</keyword>
<keyword evidence="8 9" id="KW-0119">Carbohydrate metabolism</keyword>
<dbReference type="GO" id="GO:0005975">
    <property type="term" value="P:carbohydrate metabolic process"/>
    <property type="evidence" value="ECO:0007669"/>
    <property type="project" value="UniProtKB-UniRule"/>
</dbReference>
<feature type="binding site" evidence="9">
    <location>
        <position position="60"/>
    </location>
    <ligand>
        <name>Zn(2+)</name>
        <dbReference type="ChEBI" id="CHEBI:29105"/>
    </ligand>
</feature>
<dbReference type="EC" id="5.3.1.28" evidence="9"/>
<dbReference type="GO" id="GO:0097367">
    <property type="term" value="F:carbohydrate derivative binding"/>
    <property type="evidence" value="ECO:0007669"/>
    <property type="project" value="InterPro"/>
</dbReference>
<evidence type="ECO:0000313" key="12">
    <source>
        <dbReference type="Proteomes" id="UP000320623"/>
    </source>
</evidence>
<feature type="binding site" evidence="9">
    <location>
        <position position="64"/>
    </location>
    <ligand>
        <name>Zn(2+)</name>
        <dbReference type="ChEBI" id="CHEBI:29105"/>
    </ligand>
</feature>
<dbReference type="AlphaFoldDB" id="A0A0S4N6P3"/>
<evidence type="ECO:0000256" key="4">
    <source>
        <dbReference type="ARBA" id="ARBA00022490"/>
    </source>
</evidence>
<dbReference type="GO" id="GO:0008270">
    <property type="term" value="F:zinc ion binding"/>
    <property type="evidence" value="ECO:0007669"/>
    <property type="project" value="UniProtKB-UniRule"/>
</dbReference>
<proteinExistence type="inferred from homology"/>
<feature type="binding site" evidence="9">
    <location>
        <begin position="121"/>
        <end position="123"/>
    </location>
    <ligand>
        <name>substrate</name>
    </ligand>
</feature>
<dbReference type="STRING" id="1643428.GCA_001442855_01516"/>
<evidence type="ECO:0000313" key="11">
    <source>
        <dbReference type="EMBL" id="CUU06555.1"/>
    </source>
</evidence>
<dbReference type="PROSITE" id="PS51464">
    <property type="entry name" value="SIS"/>
    <property type="match status" value="1"/>
</dbReference>
<evidence type="ECO:0000256" key="1">
    <source>
        <dbReference type="ARBA" id="ARBA00000348"/>
    </source>
</evidence>
<keyword evidence="4 9" id="KW-0963">Cytoplasm</keyword>
<evidence type="ECO:0000256" key="2">
    <source>
        <dbReference type="ARBA" id="ARBA00004496"/>
    </source>
</evidence>
<feature type="binding site" evidence="9">
    <location>
        <begin position="95"/>
        <end position="96"/>
    </location>
    <ligand>
        <name>substrate</name>
    </ligand>
</feature>
<organism evidence="11 12">
    <name type="scientific">Candidatus Thermokryptus mobilis</name>
    <dbReference type="NCBI Taxonomy" id="1643428"/>
    <lineage>
        <taxon>Bacteria</taxon>
        <taxon>Pseudomonadati</taxon>
        <taxon>Candidatus Kryptoniota</taxon>
        <taxon>Candidatus Thermokryptus</taxon>
    </lineage>
</organism>